<dbReference type="SUPFAM" id="SSF52540">
    <property type="entry name" value="P-loop containing nucleoside triphosphate hydrolases"/>
    <property type="match status" value="1"/>
</dbReference>
<keyword evidence="3" id="KW-0804">Transcription</keyword>
<organism evidence="5 6">
    <name type="scientific">Pseudomonas fluorescens</name>
    <dbReference type="NCBI Taxonomy" id="294"/>
    <lineage>
        <taxon>Bacteria</taxon>
        <taxon>Pseudomonadati</taxon>
        <taxon>Pseudomonadota</taxon>
        <taxon>Gammaproteobacteria</taxon>
        <taxon>Pseudomonadales</taxon>
        <taxon>Pseudomonadaceae</taxon>
        <taxon>Pseudomonas</taxon>
    </lineage>
</organism>
<keyword evidence="1" id="KW-0805">Transcription regulation</keyword>
<evidence type="ECO:0000259" key="4">
    <source>
        <dbReference type="PROSITE" id="PS50043"/>
    </source>
</evidence>
<evidence type="ECO:0000256" key="3">
    <source>
        <dbReference type="ARBA" id="ARBA00023163"/>
    </source>
</evidence>
<evidence type="ECO:0000256" key="1">
    <source>
        <dbReference type="ARBA" id="ARBA00023015"/>
    </source>
</evidence>
<dbReference type="SUPFAM" id="SSF46894">
    <property type="entry name" value="C-terminal effector domain of the bipartite response regulators"/>
    <property type="match status" value="1"/>
</dbReference>
<dbReference type="GO" id="GO:0006355">
    <property type="term" value="P:regulation of DNA-templated transcription"/>
    <property type="evidence" value="ECO:0007669"/>
    <property type="project" value="InterPro"/>
</dbReference>
<evidence type="ECO:0000313" key="6">
    <source>
        <dbReference type="Proteomes" id="UP000033400"/>
    </source>
</evidence>
<dbReference type="GO" id="GO:0003677">
    <property type="term" value="F:DNA binding"/>
    <property type="evidence" value="ECO:0007669"/>
    <property type="project" value="UniProtKB-KW"/>
</dbReference>
<dbReference type="Pfam" id="PF00196">
    <property type="entry name" value="GerE"/>
    <property type="match status" value="1"/>
</dbReference>
<dbReference type="InterPro" id="IPR027417">
    <property type="entry name" value="P-loop_NTPase"/>
</dbReference>
<dbReference type="InterPro" id="IPR059106">
    <property type="entry name" value="WHD_MalT"/>
</dbReference>
<dbReference type="PANTHER" id="PTHR44688:SF16">
    <property type="entry name" value="DNA-BINDING TRANSCRIPTIONAL ACTIVATOR DEVR_DOSR"/>
    <property type="match status" value="1"/>
</dbReference>
<dbReference type="InterPro" id="IPR011990">
    <property type="entry name" value="TPR-like_helical_dom_sf"/>
</dbReference>
<dbReference type="RefSeq" id="WP_046052922.1">
    <property type="nucleotide sequence ID" value="NZ_LACH01000007.1"/>
</dbReference>
<dbReference type="SUPFAM" id="SSF48452">
    <property type="entry name" value="TPR-like"/>
    <property type="match status" value="1"/>
</dbReference>
<gene>
    <name evidence="5" type="ORF">VD17_04980</name>
</gene>
<dbReference type="InterPro" id="IPR016032">
    <property type="entry name" value="Sig_transdc_resp-reg_C-effctor"/>
</dbReference>
<dbReference type="InterPro" id="IPR041617">
    <property type="entry name" value="TPR_MalT"/>
</dbReference>
<dbReference type="CDD" id="cd06170">
    <property type="entry name" value="LuxR_C_like"/>
    <property type="match status" value="1"/>
</dbReference>
<dbReference type="Gene3D" id="1.25.40.10">
    <property type="entry name" value="Tetratricopeptide repeat domain"/>
    <property type="match status" value="1"/>
</dbReference>
<dbReference type="EMBL" id="LACH01000007">
    <property type="protein sequence ID" value="KJZ67025.1"/>
    <property type="molecule type" value="Genomic_DNA"/>
</dbReference>
<accession>A0A0F4VET7</accession>
<dbReference type="InterPro" id="IPR036388">
    <property type="entry name" value="WH-like_DNA-bd_sf"/>
</dbReference>
<dbReference type="Gene3D" id="1.10.10.10">
    <property type="entry name" value="Winged helix-like DNA-binding domain superfamily/Winged helix DNA-binding domain"/>
    <property type="match status" value="1"/>
</dbReference>
<dbReference type="PANTHER" id="PTHR44688">
    <property type="entry name" value="DNA-BINDING TRANSCRIPTIONAL ACTIVATOR DEVR_DOSR"/>
    <property type="match status" value="1"/>
</dbReference>
<dbReference type="Pfam" id="PF17874">
    <property type="entry name" value="TPR_MalT"/>
    <property type="match status" value="1"/>
</dbReference>
<dbReference type="Proteomes" id="UP000033400">
    <property type="component" value="Unassembled WGS sequence"/>
</dbReference>
<feature type="domain" description="HTH luxR-type" evidence="4">
    <location>
        <begin position="782"/>
        <end position="847"/>
    </location>
</feature>
<dbReference type="PROSITE" id="PS50043">
    <property type="entry name" value="HTH_LUXR_2"/>
    <property type="match status" value="1"/>
</dbReference>
<keyword evidence="2" id="KW-0238">DNA-binding</keyword>
<sequence>MTAMIPCLDRSGFLPRLSTHHQSRARLTEPLLASTARVKLLCAPAGSGKTALLAECLLQAPPQCRVFWLPLSGTVLSAVDFRHRLAETLGLASSGESELLGYLSRLQTPTWLFLDDYCRLPNPELDLLLDRMLAISSPMLTWWLGARRRPQCNWPRLLLDDELYECEHSTLAFNQSEIAKLLRHLAPAEANTVAGKIIQRSGGWCAGVRIALLQKCDWSHNNTPQGRTNTLLDYLEHELFTTLTPELTEAWRVLAHLPRFNARLCDHLFGAGEGAQCLRTLQELGCFIEPWQDSADWLQIFPPLTQLMRDEQWPAGRSWHRRACQWFAAELDWKAAFEQALLAEEFEVAVSLLQHFSFEHLFEEQTVVLLLRLHEQQGEELTLGSPQLVGLITAALLFAGRFEQAAACIAHLAHFTPQPSAVLQRQLIARWQALQGWLLHLQGGVEASRAHFLDALSALDPECWTARLMCLSGLTQQALLRGELDVAQAHNREALCLARAQGSLVFEGLMELDHAQWLEQRGAAVRAESLLCDIDELLRQRSDRPAPLLGRIALRRGRLALCVGADERAAEFFQAGLDDCLRNHDKRVLYGFLGQAQLAANKGDYAQAFVRLRDAERLMQQRHIPDTVYRGVLLQVSSQLWLQQGRPELAHEALTRVLRHYRGPNTRQAPPATLELIARIEYLLVLAETQLHVAIEPLAQLHGALVVAHERGMLNLETELQLMIAQVAWLTGDSARAQSALQRGQELAERGHLQLALRELSLRQPDLYSCAGLVDPKEKAEAVVADGPLSRRELEVLTLIAQGNSNQQIAEQLYISVHTVKTHARRIHGKLGVERRTQAVARAKLLKLC</sequence>
<dbReference type="InterPro" id="IPR000792">
    <property type="entry name" value="Tscrpt_reg_LuxR_C"/>
</dbReference>
<proteinExistence type="predicted"/>
<evidence type="ECO:0000313" key="5">
    <source>
        <dbReference type="EMBL" id="KJZ67025.1"/>
    </source>
</evidence>
<evidence type="ECO:0000256" key="2">
    <source>
        <dbReference type="ARBA" id="ARBA00023125"/>
    </source>
</evidence>
<dbReference type="PATRIC" id="fig|294.133.peg.5411"/>
<dbReference type="AlphaFoldDB" id="A0A0F4VET7"/>
<dbReference type="PROSITE" id="PS00622">
    <property type="entry name" value="HTH_LUXR_1"/>
    <property type="match status" value="1"/>
</dbReference>
<dbReference type="PRINTS" id="PR00038">
    <property type="entry name" value="HTHLUXR"/>
</dbReference>
<dbReference type="SMART" id="SM00421">
    <property type="entry name" value="HTH_LUXR"/>
    <property type="match status" value="1"/>
</dbReference>
<dbReference type="OrthoDB" id="1123107at2"/>
<dbReference type="Pfam" id="PF25873">
    <property type="entry name" value="WHD_MalT"/>
    <property type="match status" value="1"/>
</dbReference>
<comment type="caution">
    <text evidence="5">The sequence shown here is derived from an EMBL/GenBank/DDBJ whole genome shotgun (WGS) entry which is preliminary data.</text>
</comment>
<protein>
    <submittedName>
        <fullName evidence="5">LuxR family transcriptional regulator</fullName>
    </submittedName>
</protein>
<reference evidence="5 6" key="1">
    <citation type="submission" date="2015-03" db="EMBL/GenBank/DDBJ databases">
        <title>Comparative genomics of Pseudomonas insights into diversity of traits involved in vanlence and defense.</title>
        <authorList>
            <person name="Qin Y."/>
        </authorList>
    </citation>
    <scope>NUCLEOTIDE SEQUENCE [LARGE SCALE GENOMIC DNA]</scope>
    <source>
        <strain evidence="5 6">H24</strain>
    </source>
</reference>
<name>A0A0F4VET7_PSEFL</name>